<comment type="caution">
    <text evidence="1">The sequence shown here is derived from an EMBL/GenBank/DDBJ whole genome shotgun (WGS) entry which is preliminary data.</text>
</comment>
<dbReference type="AlphaFoldDB" id="A0A392UAR1"/>
<dbReference type="Proteomes" id="UP000265520">
    <property type="component" value="Unassembled WGS sequence"/>
</dbReference>
<keyword evidence="2" id="KW-1185">Reference proteome</keyword>
<evidence type="ECO:0000313" key="2">
    <source>
        <dbReference type="Proteomes" id="UP000265520"/>
    </source>
</evidence>
<sequence length="60" mass="6926">MRIRERGKTVESPMEINLRRVERLAEEERGVPDIAISVEKWVTRLPRAHRRKTSVSDAGG</sequence>
<proteinExistence type="predicted"/>
<accession>A0A392UAR1</accession>
<dbReference type="EMBL" id="LXQA010756826">
    <property type="protein sequence ID" value="MCI69476.1"/>
    <property type="molecule type" value="Genomic_DNA"/>
</dbReference>
<organism evidence="1 2">
    <name type="scientific">Trifolium medium</name>
    <dbReference type="NCBI Taxonomy" id="97028"/>
    <lineage>
        <taxon>Eukaryota</taxon>
        <taxon>Viridiplantae</taxon>
        <taxon>Streptophyta</taxon>
        <taxon>Embryophyta</taxon>
        <taxon>Tracheophyta</taxon>
        <taxon>Spermatophyta</taxon>
        <taxon>Magnoliopsida</taxon>
        <taxon>eudicotyledons</taxon>
        <taxon>Gunneridae</taxon>
        <taxon>Pentapetalae</taxon>
        <taxon>rosids</taxon>
        <taxon>fabids</taxon>
        <taxon>Fabales</taxon>
        <taxon>Fabaceae</taxon>
        <taxon>Papilionoideae</taxon>
        <taxon>50 kb inversion clade</taxon>
        <taxon>NPAAA clade</taxon>
        <taxon>Hologalegina</taxon>
        <taxon>IRL clade</taxon>
        <taxon>Trifolieae</taxon>
        <taxon>Trifolium</taxon>
    </lineage>
</organism>
<protein>
    <submittedName>
        <fullName evidence="1">Uncharacterized protein</fullName>
    </submittedName>
</protein>
<name>A0A392UAR1_9FABA</name>
<evidence type="ECO:0000313" key="1">
    <source>
        <dbReference type="EMBL" id="MCI69476.1"/>
    </source>
</evidence>
<reference evidence="1 2" key="1">
    <citation type="journal article" date="2018" name="Front. Plant Sci.">
        <title>Red Clover (Trifolium pratense) and Zigzag Clover (T. medium) - A Picture of Genomic Similarities and Differences.</title>
        <authorList>
            <person name="Dluhosova J."/>
            <person name="Istvanek J."/>
            <person name="Nedelnik J."/>
            <person name="Repkova J."/>
        </authorList>
    </citation>
    <scope>NUCLEOTIDE SEQUENCE [LARGE SCALE GENOMIC DNA]</scope>
    <source>
        <strain evidence="2">cv. 10/8</strain>
        <tissue evidence="1">Leaf</tissue>
    </source>
</reference>